<evidence type="ECO:0000313" key="1">
    <source>
        <dbReference type="EMBL" id="SDY19050.1"/>
    </source>
</evidence>
<reference evidence="1 2" key="1">
    <citation type="submission" date="2016-10" db="EMBL/GenBank/DDBJ databases">
        <authorList>
            <person name="de Groot N.N."/>
        </authorList>
    </citation>
    <scope>NUCLEOTIDE SEQUENCE [LARGE SCALE GENOMIC DNA]</scope>
    <source>
        <strain evidence="1 2">DSM 24677</strain>
    </source>
</reference>
<name>A0A1H3HUF2_9RHOB</name>
<protein>
    <submittedName>
        <fullName evidence="1">Uncharacterized protein</fullName>
    </submittedName>
</protein>
<sequence>MPMFTYVSGCVNMYTRAQGCTGLVFGKRSIDDAVACVQNIEYVDLNGSGNEVEYRVTDANASRSGWALNVPNVVLA</sequence>
<dbReference type="EMBL" id="FNPR01000001">
    <property type="protein sequence ID" value="SDY19050.1"/>
    <property type="molecule type" value="Genomic_DNA"/>
</dbReference>
<gene>
    <name evidence="1" type="ORF">SAMN05444486_101665</name>
</gene>
<proteinExistence type="predicted"/>
<evidence type="ECO:0000313" key="2">
    <source>
        <dbReference type="Proteomes" id="UP000199026"/>
    </source>
</evidence>
<dbReference type="Proteomes" id="UP000199026">
    <property type="component" value="Unassembled WGS sequence"/>
</dbReference>
<accession>A0A1H3HUF2</accession>
<keyword evidence="2" id="KW-1185">Reference proteome</keyword>
<dbReference type="AlphaFoldDB" id="A0A1H3HUF2"/>
<organism evidence="1 2">
    <name type="scientific">Lentibacter algarum</name>
    <dbReference type="NCBI Taxonomy" id="576131"/>
    <lineage>
        <taxon>Bacteria</taxon>
        <taxon>Pseudomonadati</taxon>
        <taxon>Pseudomonadota</taxon>
        <taxon>Alphaproteobacteria</taxon>
        <taxon>Rhodobacterales</taxon>
        <taxon>Roseobacteraceae</taxon>
        <taxon>Lentibacter</taxon>
    </lineage>
</organism>